<protein>
    <submittedName>
        <fullName evidence="2">Putative virion structural protein</fullName>
    </submittedName>
</protein>
<reference evidence="2 3" key="1">
    <citation type="submission" date="2016-06" db="EMBL/GenBank/DDBJ databases">
        <authorList>
            <person name="Kjaerup R.B."/>
            <person name="Dalgaard T.S."/>
            <person name="Juul-Madsen H.R."/>
        </authorList>
    </citation>
    <scope>NUCLEOTIDE SEQUENCE [LARGE SCALE GENOMIC DNA]</scope>
</reference>
<accession>A0A1B2IC95</accession>
<dbReference type="GeneID" id="29061657"/>
<dbReference type="RefSeq" id="YP_009278365.1">
    <property type="nucleotide sequence ID" value="NC_031007.1"/>
</dbReference>
<dbReference type="EMBL" id="KX397367">
    <property type="protein sequence ID" value="ANZ48903.1"/>
    <property type="molecule type" value="Genomic_DNA"/>
</dbReference>
<dbReference type="OrthoDB" id="6075at10239"/>
<gene>
    <name evidence="2" type="ORF">EARLPHILLIPIV_53</name>
</gene>
<dbReference type="Proteomes" id="UP000201594">
    <property type="component" value="Segment"/>
</dbReference>
<name>A0A1B2IC95_9CAUD</name>
<keyword evidence="1" id="KW-0175">Coiled coil</keyword>
<evidence type="ECO:0000313" key="2">
    <source>
        <dbReference type="EMBL" id="ANZ48903.1"/>
    </source>
</evidence>
<dbReference type="KEGG" id="vg:29061657"/>
<sequence>MNITNVLGTMLPSFESSQLKDSVRDNANAITNDLLPQYQTLREVIGTDFKSSDVKKMSKEITGYLHDTKLELKSLHNPTMVDYIIEVMKNIGTLQGFLIERIDADIGKKVMTAQLSFNKQTLLHLIDLIEFYGQYTATLINWLTHEELQAVDTNIKTQGVAPTDLKYLQMRMATFGVATRILGTPVNKLKADYGEIPDAMFTEETFYELTRAFGQDKTDPMGMSSVPFPLSVIYRIRMNIAERQMDHLDELNAAAKATELRLMLYRRQAVDGTGDAYTEDLIEAQEKRLNDLKYKRERLEKKYGLQ</sequence>
<organism evidence="2 3">
    <name type="scientific">Erwinia phage vB_EamM_EarlPhillipIV</name>
    <dbReference type="NCBI Taxonomy" id="1883372"/>
    <lineage>
        <taxon>Viruses</taxon>
        <taxon>Duplodnaviria</taxon>
        <taxon>Heunggongvirae</taxon>
        <taxon>Uroviricota</taxon>
        <taxon>Caudoviricetes</taxon>
        <taxon>Chimalliviridae</taxon>
        <taxon>Derbicusvirus</taxon>
        <taxon>Derbicusvirus derbicus</taxon>
    </lineage>
</organism>
<proteinExistence type="predicted"/>
<evidence type="ECO:0000313" key="3">
    <source>
        <dbReference type="Proteomes" id="UP000201594"/>
    </source>
</evidence>
<evidence type="ECO:0000256" key="1">
    <source>
        <dbReference type="SAM" id="Coils"/>
    </source>
</evidence>
<feature type="coiled-coil region" evidence="1">
    <location>
        <begin position="238"/>
        <end position="302"/>
    </location>
</feature>